<dbReference type="AlphaFoldDB" id="A0A512MEM8"/>
<dbReference type="PANTHER" id="PTHR11547">
    <property type="entry name" value="ARGININE OR CREATINE KINASE"/>
    <property type="match status" value="1"/>
</dbReference>
<keyword evidence="2 5" id="KW-0547">Nucleotide-binding</keyword>
<protein>
    <recommendedName>
        <fullName evidence="7">Phosphagen kinase C-terminal domain-containing protein</fullName>
    </recommendedName>
</protein>
<dbReference type="GO" id="GO:0005524">
    <property type="term" value="F:ATP binding"/>
    <property type="evidence" value="ECO:0007669"/>
    <property type="project" value="UniProtKB-UniRule"/>
</dbReference>
<evidence type="ECO:0000256" key="4">
    <source>
        <dbReference type="ARBA" id="ARBA00022840"/>
    </source>
</evidence>
<feature type="binding site" evidence="5">
    <location>
        <begin position="174"/>
        <end position="178"/>
    </location>
    <ligand>
        <name>ATP</name>
        <dbReference type="ChEBI" id="CHEBI:30616"/>
    </ligand>
</feature>
<gene>
    <name evidence="8" type="ORF">BGE01nite_44740</name>
</gene>
<dbReference type="PANTHER" id="PTHR11547:SF38">
    <property type="entry name" value="ARGININE KINASE 1-RELATED"/>
    <property type="match status" value="1"/>
</dbReference>
<dbReference type="InterPro" id="IPR022415">
    <property type="entry name" value="ATP-guanido_PTrfase_AS"/>
</dbReference>
<feature type="binding site" evidence="5">
    <location>
        <begin position="26"/>
        <end position="30"/>
    </location>
    <ligand>
        <name>ATP</name>
        <dbReference type="ChEBI" id="CHEBI:30616"/>
    </ligand>
</feature>
<evidence type="ECO:0000313" key="9">
    <source>
        <dbReference type="Proteomes" id="UP000321577"/>
    </source>
</evidence>
<dbReference type="GO" id="GO:0005615">
    <property type="term" value="C:extracellular space"/>
    <property type="evidence" value="ECO:0007669"/>
    <property type="project" value="TreeGrafter"/>
</dbReference>
<dbReference type="Pfam" id="PF00217">
    <property type="entry name" value="ATP-gua_Ptrans"/>
    <property type="match status" value="1"/>
</dbReference>
<dbReference type="InterPro" id="IPR014746">
    <property type="entry name" value="Gln_synth/guanido_kin_cat_dom"/>
</dbReference>
<accession>A0A512MEM8</accession>
<keyword evidence="9" id="KW-1185">Reference proteome</keyword>
<evidence type="ECO:0000313" key="8">
    <source>
        <dbReference type="EMBL" id="GEP45183.1"/>
    </source>
</evidence>
<evidence type="ECO:0000256" key="6">
    <source>
        <dbReference type="RuleBase" id="RU000505"/>
    </source>
</evidence>
<dbReference type="GO" id="GO:0046314">
    <property type="term" value="P:phosphocreatine biosynthetic process"/>
    <property type="evidence" value="ECO:0007669"/>
    <property type="project" value="InterPro"/>
</dbReference>
<dbReference type="EMBL" id="BKAG01000043">
    <property type="protein sequence ID" value="GEP45183.1"/>
    <property type="molecule type" value="Genomic_DNA"/>
</dbReference>
<feature type="binding site" evidence="5">
    <location>
        <position position="123"/>
    </location>
    <ligand>
        <name>ATP</name>
        <dbReference type="ChEBI" id="CHEBI:30616"/>
    </ligand>
</feature>
<dbReference type="InterPro" id="IPR023660">
    <property type="entry name" value="Arg_Kinase"/>
</dbReference>
<dbReference type="RefSeq" id="WP_246145778.1">
    <property type="nucleotide sequence ID" value="NZ_BKAG01000043.1"/>
</dbReference>
<feature type="binding site" evidence="5">
    <location>
        <position position="89"/>
    </location>
    <ligand>
        <name>ATP</name>
        <dbReference type="ChEBI" id="CHEBI:30616"/>
    </ligand>
</feature>
<dbReference type="SUPFAM" id="SSF55931">
    <property type="entry name" value="Glutamine synthetase/guanido kinase"/>
    <property type="match status" value="1"/>
</dbReference>
<evidence type="ECO:0000256" key="1">
    <source>
        <dbReference type="ARBA" id="ARBA00022679"/>
    </source>
</evidence>
<reference evidence="8 9" key="1">
    <citation type="submission" date="2019-07" db="EMBL/GenBank/DDBJ databases">
        <title>Whole genome shotgun sequence of Brevifollis gellanilyticus NBRC 108608.</title>
        <authorList>
            <person name="Hosoyama A."/>
            <person name="Uohara A."/>
            <person name="Ohji S."/>
            <person name="Ichikawa N."/>
        </authorList>
    </citation>
    <scope>NUCLEOTIDE SEQUENCE [LARGE SCALE GENOMIC DNA]</scope>
    <source>
        <strain evidence="8 9">NBRC 108608</strain>
    </source>
</reference>
<organism evidence="8 9">
    <name type="scientific">Brevifollis gellanilyticus</name>
    <dbReference type="NCBI Taxonomy" id="748831"/>
    <lineage>
        <taxon>Bacteria</taxon>
        <taxon>Pseudomonadati</taxon>
        <taxon>Verrucomicrobiota</taxon>
        <taxon>Verrucomicrobiia</taxon>
        <taxon>Verrucomicrobiales</taxon>
        <taxon>Verrucomicrobiaceae</taxon>
    </lineage>
</organism>
<evidence type="ECO:0000259" key="7">
    <source>
        <dbReference type="PROSITE" id="PS51510"/>
    </source>
</evidence>
<evidence type="ECO:0000256" key="2">
    <source>
        <dbReference type="ARBA" id="ARBA00022741"/>
    </source>
</evidence>
<evidence type="ECO:0000256" key="3">
    <source>
        <dbReference type="ARBA" id="ARBA00022777"/>
    </source>
</evidence>
<keyword evidence="1 5" id="KW-0808">Transferase</keyword>
<sequence length="266" mass="29863">MQFKTLINHPADWMQGSGPHSDVVMTSRVRLARNLRGFPFPGYSQEYQRLELLNLARPVVEDLPEMKERYSEDYATISKIKKQVLVERHLISREHAARSAGCAVVVDKSQNISIMINEEDHFRIQGIRPGLNLRSAWDLVDHIDTEMEASLPYAYDKELGYLTACPTNVGTGMRASVMLHLPALALTEQINPVIKAVGKIGLAVRGLYGEGTEALGNLFQISNQHTLGEKEGEIITSIERVIERVVTSEINARQKLIEENSIMLKD</sequence>
<dbReference type="InterPro" id="IPR022414">
    <property type="entry name" value="ATP-guanido_PTrfase_cat"/>
</dbReference>
<feature type="binding site" evidence="5">
    <location>
        <begin position="205"/>
        <end position="210"/>
    </location>
    <ligand>
        <name>ATP</name>
        <dbReference type="ChEBI" id="CHEBI:30616"/>
    </ligand>
</feature>
<evidence type="ECO:0000256" key="5">
    <source>
        <dbReference type="PROSITE-ProRule" id="PRU00843"/>
    </source>
</evidence>
<comment type="caution">
    <text evidence="8">The sequence shown here is derived from an EMBL/GenBank/DDBJ whole genome shotgun (WGS) entry which is preliminary data.</text>
</comment>
<feature type="domain" description="Phosphagen kinase C-terminal" evidence="7">
    <location>
        <begin position="23"/>
        <end position="252"/>
    </location>
</feature>
<name>A0A512MEM8_9BACT</name>
<keyword evidence="4 5" id="KW-0067">ATP-binding</keyword>
<dbReference type="Gene3D" id="3.30.590.10">
    <property type="entry name" value="Glutamine synthetase/guanido kinase, catalytic domain"/>
    <property type="match status" value="1"/>
</dbReference>
<proteinExistence type="inferred from homology"/>
<dbReference type="GO" id="GO:0004111">
    <property type="term" value="F:creatine kinase activity"/>
    <property type="evidence" value="ECO:0007669"/>
    <property type="project" value="InterPro"/>
</dbReference>
<comment type="similarity">
    <text evidence="5 6">Belongs to the ATP:guanido phosphotransferase family.</text>
</comment>
<keyword evidence="3 5" id="KW-0418">Kinase</keyword>
<dbReference type="CDD" id="cd07930">
    <property type="entry name" value="bacterial_phosphagen_kinase"/>
    <property type="match status" value="1"/>
</dbReference>
<dbReference type="InterPro" id="IPR000749">
    <property type="entry name" value="ATP-guanido_PTrfase"/>
</dbReference>
<dbReference type="Proteomes" id="UP000321577">
    <property type="component" value="Unassembled WGS sequence"/>
</dbReference>
<dbReference type="PROSITE" id="PS51510">
    <property type="entry name" value="PHOSPHAGEN_KINASE_C"/>
    <property type="match status" value="1"/>
</dbReference>
<dbReference type="PROSITE" id="PS00112">
    <property type="entry name" value="PHOSPHAGEN_KINASE"/>
    <property type="match status" value="1"/>
</dbReference>